<dbReference type="Gene3D" id="2.60.40.10">
    <property type="entry name" value="Immunoglobulins"/>
    <property type="match status" value="2"/>
</dbReference>
<dbReference type="Proteomes" id="UP001187343">
    <property type="component" value="Unassembled WGS sequence"/>
</dbReference>
<feature type="chain" id="PRO_5041668082" description="Ig-like domain-containing protein" evidence="5">
    <location>
        <begin position="21"/>
        <end position="224"/>
    </location>
</feature>
<dbReference type="PROSITE" id="PS50835">
    <property type="entry name" value="IG_LIKE"/>
    <property type="match status" value="1"/>
</dbReference>
<keyword evidence="4" id="KW-0325">Glycoprotein</keyword>
<protein>
    <recommendedName>
        <fullName evidence="6">Ig-like domain-containing protein</fullName>
    </recommendedName>
</protein>
<keyword evidence="3" id="KW-0472">Membrane</keyword>
<dbReference type="PANTHER" id="PTHR12080">
    <property type="entry name" value="SIGNALING LYMPHOCYTIC ACTIVATION MOLECULE"/>
    <property type="match status" value="1"/>
</dbReference>
<proteinExistence type="predicted"/>
<feature type="signal peptide" evidence="5">
    <location>
        <begin position="1"/>
        <end position="20"/>
    </location>
</feature>
<name>A0AA88TTI3_9TELE</name>
<dbReference type="InterPro" id="IPR036179">
    <property type="entry name" value="Ig-like_dom_sf"/>
</dbReference>
<feature type="domain" description="Ig-like" evidence="6">
    <location>
        <begin position="121"/>
        <end position="191"/>
    </location>
</feature>
<dbReference type="SUPFAM" id="SSF48726">
    <property type="entry name" value="Immunoglobulin"/>
    <property type="match status" value="2"/>
</dbReference>
<evidence type="ECO:0000259" key="6">
    <source>
        <dbReference type="PROSITE" id="PS50835"/>
    </source>
</evidence>
<organism evidence="7 8">
    <name type="scientific">Cirrhinus molitorella</name>
    <name type="common">mud carp</name>
    <dbReference type="NCBI Taxonomy" id="172907"/>
    <lineage>
        <taxon>Eukaryota</taxon>
        <taxon>Metazoa</taxon>
        <taxon>Chordata</taxon>
        <taxon>Craniata</taxon>
        <taxon>Vertebrata</taxon>
        <taxon>Euteleostomi</taxon>
        <taxon>Actinopterygii</taxon>
        <taxon>Neopterygii</taxon>
        <taxon>Teleostei</taxon>
        <taxon>Ostariophysi</taxon>
        <taxon>Cypriniformes</taxon>
        <taxon>Cyprinidae</taxon>
        <taxon>Labeoninae</taxon>
        <taxon>Labeonini</taxon>
        <taxon>Cirrhinus</taxon>
    </lineage>
</organism>
<dbReference type="PANTHER" id="PTHR12080:SF59">
    <property type="entry name" value="HEPATIC AND GLIAL CELL ADHESION MOLECULE"/>
    <property type="match status" value="1"/>
</dbReference>
<reference evidence="7" key="1">
    <citation type="submission" date="2023-08" db="EMBL/GenBank/DDBJ databases">
        <title>Chromosome-level Genome Assembly of mud carp (Cirrhinus molitorella).</title>
        <authorList>
            <person name="Liu H."/>
        </authorList>
    </citation>
    <scope>NUCLEOTIDE SEQUENCE</scope>
    <source>
        <strain evidence="7">Prfri</strain>
        <tissue evidence="7">Muscle</tissue>
    </source>
</reference>
<dbReference type="GO" id="GO:0016020">
    <property type="term" value="C:membrane"/>
    <property type="evidence" value="ECO:0007669"/>
    <property type="project" value="UniProtKB-SubCell"/>
</dbReference>
<dbReference type="GO" id="GO:0005911">
    <property type="term" value="C:cell-cell junction"/>
    <property type="evidence" value="ECO:0007669"/>
    <property type="project" value="TreeGrafter"/>
</dbReference>
<evidence type="ECO:0000256" key="1">
    <source>
        <dbReference type="ARBA" id="ARBA00004370"/>
    </source>
</evidence>
<dbReference type="InterPro" id="IPR007110">
    <property type="entry name" value="Ig-like_dom"/>
</dbReference>
<dbReference type="InterPro" id="IPR013783">
    <property type="entry name" value="Ig-like_fold"/>
</dbReference>
<evidence type="ECO:0000256" key="5">
    <source>
        <dbReference type="SAM" id="SignalP"/>
    </source>
</evidence>
<evidence type="ECO:0000313" key="8">
    <source>
        <dbReference type="Proteomes" id="UP001187343"/>
    </source>
</evidence>
<comment type="caution">
    <text evidence="7">The sequence shown here is derived from an EMBL/GenBank/DDBJ whole genome shotgun (WGS) entry which is preliminary data.</text>
</comment>
<keyword evidence="8" id="KW-1185">Reference proteome</keyword>
<dbReference type="InterPro" id="IPR015631">
    <property type="entry name" value="CD2/SLAM_rcpt"/>
</dbReference>
<evidence type="ECO:0000256" key="2">
    <source>
        <dbReference type="ARBA" id="ARBA00022729"/>
    </source>
</evidence>
<evidence type="ECO:0000256" key="4">
    <source>
        <dbReference type="ARBA" id="ARBA00023180"/>
    </source>
</evidence>
<dbReference type="EMBL" id="JAUYZG010000006">
    <property type="protein sequence ID" value="KAK2905336.1"/>
    <property type="molecule type" value="Genomic_DNA"/>
</dbReference>
<comment type="subcellular location">
    <subcellularLocation>
        <location evidence="1">Membrane</location>
    </subcellularLocation>
</comment>
<evidence type="ECO:0000313" key="7">
    <source>
        <dbReference type="EMBL" id="KAK2905336.1"/>
    </source>
</evidence>
<evidence type="ECO:0000256" key="3">
    <source>
        <dbReference type="ARBA" id="ARBA00023136"/>
    </source>
</evidence>
<dbReference type="AlphaFoldDB" id="A0AA88TTI3"/>
<sequence>MLQNLTLPLLINLILMFTTGKFVSSCIYKEVGDKVVIPFGGENIEAYKELRWSHNKRRVYYKRGLHIKLNEFKVDQNESLILENVQKDKSGEYNGIAYNKNGSLINSIVHQLCVQEPVSEPMVIVMCVEKGVNLTCKPMNNESVVSWMKNGIKAKGTQAVLHVSSSELKSGDKFSCTVSNKISQKSAKDVEPVCSDTGSHATIASEDEEMEIQKICLRRQQGKQ</sequence>
<accession>A0AA88TTI3</accession>
<keyword evidence="2 5" id="KW-0732">Signal</keyword>
<gene>
    <name evidence="7" type="ORF">Q8A67_007135</name>
</gene>